<dbReference type="Proteomes" id="UP001283341">
    <property type="component" value="Unassembled WGS sequence"/>
</dbReference>
<sequence>MPSILSLVGVAFGCVITVLFALGRLAAVLDFLEDLATLLVAIHAIVLFSVFAIAHLDFSDRTIPYRSLKSADIISAFQVEAARRAAMPHDEVITNTLSQPKQQPQKEFVYDVRKMMARFAEEVNRITVRPRYLFPGCQLAPRLPSIPEVPTPHRNTGIDPSFSLIAYEAWRQAAQQALAVQEAQLAFNVQQPPVNPQLAPVAQPAPCDFFVSGFQNSGLANYTPAAPILYQQVSYPVAMDMDDPPLEGFVIYGDNGGLMDLDDQDPTPAITFPPPPTVSVSPTIVPSLPVPTLVVPVFAPVVSSPVAAPTSTFSAAPSSASAPAVTTFSFSAPTPASALLATEPAASTASSSSKPKSSKSGAYGVFKPRAQFDNIAEVRKIIDDLFKFSYQRFSVRQETNVKLVCDGFDRCKLNTEKRAVKWLKSIPADQSLFHDEAVKFAKSALLYGFQSDISKPPGGEEAVKASTRKNTLKLVISHAKDHHDMELPSLMLNQLPST</sequence>
<proteinExistence type="predicted"/>
<gene>
    <name evidence="2" type="ORF">B0H66DRAFT_636620</name>
</gene>
<keyword evidence="1" id="KW-1133">Transmembrane helix</keyword>
<protein>
    <submittedName>
        <fullName evidence="2">Uncharacterized protein</fullName>
    </submittedName>
</protein>
<evidence type="ECO:0000313" key="2">
    <source>
        <dbReference type="EMBL" id="KAK3325142.1"/>
    </source>
</evidence>
<name>A0AAE0MAA0_9PEZI</name>
<comment type="caution">
    <text evidence="2">The sequence shown here is derived from an EMBL/GenBank/DDBJ whole genome shotgun (WGS) entry which is preliminary data.</text>
</comment>
<keyword evidence="1" id="KW-0812">Transmembrane</keyword>
<dbReference type="EMBL" id="JAUEDM010000002">
    <property type="protein sequence ID" value="KAK3325142.1"/>
    <property type="molecule type" value="Genomic_DNA"/>
</dbReference>
<keyword evidence="1" id="KW-0472">Membrane</keyword>
<dbReference type="AlphaFoldDB" id="A0AAE0MAA0"/>
<reference evidence="2" key="2">
    <citation type="submission" date="2023-06" db="EMBL/GenBank/DDBJ databases">
        <authorList>
            <consortium name="Lawrence Berkeley National Laboratory"/>
            <person name="Haridas S."/>
            <person name="Hensen N."/>
            <person name="Bonometti L."/>
            <person name="Westerberg I."/>
            <person name="Brannstrom I.O."/>
            <person name="Guillou S."/>
            <person name="Cros-Aarteil S."/>
            <person name="Calhoun S."/>
            <person name="Kuo A."/>
            <person name="Mondo S."/>
            <person name="Pangilinan J."/>
            <person name="Riley R."/>
            <person name="Labutti K."/>
            <person name="Andreopoulos B."/>
            <person name="Lipzen A."/>
            <person name="Chen C."/>
            <person name="Yanf M."/>
            <person name="Daum C."/>
            <person name="Ng V."/>
            <person name="Clum A."/>
            <person name="Steindorff A."/>
            <person name="Ohm R."/>
            <person name="Martin F."/>
            <person name="Silar P."/>
            <person name="Natvig D."/>
            <person name="Lalanne C."/>
            <person name="Gautier V."/>
            <person name="Ament-Velasquez S.L."/>
            <person name="Kruys A."/>
            <person name="Hutchinson M.I."/>
            <person name="Powell A.J."/>
            <person name="Barry K."/>
            <person name="Miller A.N."/>
            <person name="Grigoriev I.V."/>
            <person name="Debuchy R."/>
            <person name="Gladieux P."/>
            <person name="Thoren M.H."/>
            <person name="Johannesson H."/>
        </authorList>
    </citation>
    <scope>NUCLEOTIDE SEQUENCE</scope>
    <source>
        <strain evidence="2">CBS 118394</strain>
    </source>
</reference>
<keyword evidence="3" id="KW-1185">Reference proteome</keyword>
<evidence type="ECO:0000313" key="3">
    <source>
        <dbReference type="Proteomes" id="UP001283341"/>
    </source>
</evidence>
<feature type="transmembrane region" description="Helical" evidence="1">
    <location>
        <begin position="36"/>
        <end position="56"/>
    </location>
</feature>
<accession>A0AAE0MAA0</accession>
<organism evidence="2 3">
    <name type="scientific">Apodospora peruviana</name>
    <dbReference type="NCBI Taxonomy" id="516989"/>
    <lineage>
        <taxon>Eukaryota</taxon>
        <taxon>Fungi</taxon>
        <taxon>Dikarya</taxon>
        <taxon>Ascomycota</taxon>
        <taxon>Pezizomycotina</taxon>
        <taxon>Sordariomycetes</taxon>
        <taxon>Sordariomycetidae</taxon>
        <taxon>Sordariales</taxon>
        <taxon>Lasiosphaeriaceae</taxon>
        <taxon>Apodospora</taxon>
    </lineage>
</organism>
<evidence type="ECO:0000256" key="1">
    <source>
        <dbReference type="SAM" id="Phobius"/>
    </source>
</evidence>
<reference evidence="2" key="1">
    <citation type="journal article" date="2023" name="Mol. Phylogenet. Evol.">
        <title>Genome-scale phylogeny and comparative genomics of the fungal order Sordariales.</title>
        <authorList>
            <person name="Hensen N."/>
            <person name="Bonometti L."/>
            <person name="Westerberg I."/>
            <person name="Brannstrom I.O."/>
            <person name="Guillou S."/>
            <person name="Cros-Aarteil S."/>
            <person name="Calhoun S."/>
            <person name="Haridas S."/>
            <person name="Kuo A."/>
            <person name="Mondo S."/>
            <person name="Pangilinan J."/>
            <person name="Riley R."/>
            <person name="LaButti K."/>
            <person name="Andreopoulos B."/>
            <person name="Lipzen A."/>
            <person name="Chen C."/>
            <person name="Yan M."/>
            <person name="Daum C."/>
            <person name="Ng V."/>
            <person name="Clum A."/>
            <person name="Steindorff A."/>
            <person name="Ohm R.A."/>
            <person name="Martin F."/>
            <person name="Silar P."/>
            <person name="Natvig D.O."/>
            <person name="Lalanne C."/>
            <person name="Gautier V."/>
            <person name="Ament-Velasquez S.L."/>
            <person name="Kruys A."/>
            <person name="Hutchinson M.I."/>
            <person name="Powell A.J."/>
            <person name="Barry K."/>
            <person name="Miller A.N."/>
            <person name="Grigoriev I.V."/>
            <person name="Debuchy R."/>
            <person name="Gladieux P."/>
            <person name="Hiltunen Thoren M."/>
            <person name="Johannesson H."/>
        </authorList>
    </citation>
    <scope>NUCLEOTIDE SEQUENCE</scope>
    <source>
        <strain evidence="2">CBS 118394</strain>
    </source>
</reference>